<dbReference type="AlphaFoldDB" id="A0A7R9D720"/>
<reference evidence="1" key="1">
    <citation type="submission" date="2020-11" db="EMBL/GenBank/DDBJ databases">
        <authorList>
            <person name="Tran Van P."/>
        </authorList>
    </citation>
    <scope>NUCLEOTIDE SEQUENCE</scope>
</reference>
<dbReference type="EMBL" id="OD003390">
    <property type="protein sequence ID" value="CAD7407723.1"/>
    <property type="molecule type" value="Genomic_DNA"/>
</dbReference>
<organism evidence="1">
    <name type="scientific">Timema poppense</name>
    <name type="common">Walking stick</name>
    <dbReference type="NCBI Taxonomy" id="170557"/>
    <lineage>
        <taxon>Eukaryota</taxon>
        <taxon>Metazoa</taxon>
        <taxon>Ecdysozoa</taxon>
        <taxon>Arthropoda</taxon>
        <taxon>Hexapoda</taxon>
        <taxon>Insecta</taxon>
        <taxon>Pterygota</taxon>
        <taxon>Neoptera</taxon>
        <taxon>Polyneoptera</taxon>
        <taxon>Phasmatodea</taxon>
        <taxon>Timematodea</taxon>
        <taxon>Timematoidea</taxon>
        <taxon>Timematidae</taxon>
        <taxon>Timema</taxon>
    </lineage>
</organism>
<accession>A0A7R9D720</accession>
<evidence type="ECO:0000313" key="1">
    <source>
        <dbReference type="EMBL" id="CAD7407723.1"/>
    </source>
</evidence>
<name>A0A7R9D720_TIMPO</name>
<proteinExistence type="predicted"/>
<sequence length="285" mass="32057">MALSWMWRHPKQLGNIGRWVLRLSKYKFTTYHVPGRNNVTADALLWMMEDLEPIDTDNVAHPLDVIHSIPESFVSILEHQRNDPWCSEMMDKILNGDDVGPYSLHKVLIMASNGKGDSVLCKLYPQSSTADKISAKLSPKWSGPWRVERFLTPVTLLLMDSFFVPLSRWGDGPKKSSEVAAKLLGWLGWQADTEGLEVRSGQAGLGVDQPLRLSLLGAEDLYRGYKHLRRITSATHKSAITLTSFNRETSAAHGSSKHINTPLMLNKKNKTVSSESYVVWLSFPE</sequence>
<evidence type="ECO:0008006" key="2">
    <source>
        <dbReference type="Google" id="ProtNLM"/>
    </source>
</evidence>
<protein>
    <recommendedName>
        <fullName evidence="2">Reverse transcriptase RNase H-like domain-containing protein</fullName>
    </recommendedName>
</protein>
<gene>
    <name evidence="1" type="ORF">TPSB3V08_LOCUS6029</name>
</gene>